<protein>
    <recommendedName>
        <fullName evidence="3">Transposase</fullName>
    </recommendedName>
</protein>
<dbReference type="InterPro" id="IPR009057">
    <property type="entry name" value="Homeodomain-like_sf"/>
</dbReference>
<evidence type="ECO:0000313" key="2">
    <source>
        <dbReference type="Proteomes" id="UP001501521"/>
    </source>
</evidence>
<accession>A0ABP9F737</accession>
<dbReference type="Gene3D" id="1.10.10.60">
    <property type="entry name" value="Homeodomain-like"/>
    <property type="match status" value="1"/>
</dbReference>
<dbReference type="Proteomes" id="UP001501521">
    <property type="component" value="Unassembled WGS sequence"/>
</dbReference>
<dbReference type="RefSeq" id="WP_345580544.1">
    <property type="nucleotide sequence ID" value="NZ_BAABLV010000019.1"/>
</dbReference>
<organism evidence="1 2">
    <name type="scientific">Tessaracoccus lubricantis</name>
    <dbReference type="NCBI Taxonomy" id="545543"/>
    <lineage>
        <taxon>Bacteria</taxon>
        <taxon>Bacillati</taxon>
        <taxon>Actinomycetota</taxon>
        <taxon>Actinomycetes</taxon>
        <taxon>Propionibacteriales</taxon>
        <taxon>Propionibacteriaceae</taxon>
        <taxon>Tessaracoccus</taxon>
    </lineage>
</organism>
<evidence type="ECO:0000313" key="1">
    <source>
        <dbReference type="EMBL" id="GAA4895555.1"/>
    </source>
</evidence>
<name>A0ABP9F737_9ACTN</name>
<keyword evidence="2" id="KW-1185">Reference proteome</keyword>
<gene>
    <name evidence="1" type="ORF">GCM10025789_11320</name>
</gene>
<proteinExistence type="predicted"/>
<dbReference type="EMBL" id="BAABLV010000019">
    <property type="protein sequence ID" value="GAA4895555.1"/>
    <property type="molecule type" value="Genomic_DNA"/>
</dbReference>
<evidence type="ECO:0008006" key="3">
    <source>
        <dbReference type="Google" id="ProtNLM"/>
    </source>
</evidence>
<sequence>MPKISYTDEFKRAAVALVESGIPQKQVVKDLGVAKTGHLPLQ</sequence>
<reference evidence="2" key="1">
    <citation type="journal article" date="2019" name="Int. J. Syst. Evol. Microbiol.">
        <title>The Global Catalogue of Microorganisms (GCM) 10K type strain sequencing project: providing services to taxonomists for standard genome sequencing and annotation.</title>
        <authorList>
            <consortium name="The Broad Institute Genomics Platform"/>
            <consortium name="The Broad Institute Genome Sequencing Center for Infectious Disease"/>
            <person name="Wu L."/>
            <person name="Ma J."/>
        </authorList>
    </citation>
    <scope>NUCLEOTIDE SEQUENCE [LARGE SCALE GENOMIC DNA]</scope>
    <source>
        <strain evidence="2">JCM 19125</strain>
    </source>
</reference>
<dbReference type="SUPFAM" id="SSF46689">
    <property type="entry name" value="Homeodomain-like"/>
    <property type="match status" value="1"/>
</dbReference>
<comment type="caution">
    <text evidence="1">The sequence shown here is derived from an EMBL/GenBank/DDBJ whole genome shotgun (WGS) entry which is preliminary data.</text>
</comment>